<dbReference type="AlphaFoldDB" id="A0A9P9XSK9"/>
<accession>A0A9P9XSK9</accession>
<gene>
    <name evidence="1" type="ORF">CABS02_00309</name>
</gene>
<dbReference type="Proteomes" id="UP001056436">
    <property type="component" value="Unassembled WGS sequence"/>
</dbReference>
<name>A0A9P9XSK9_9PEZI</name>
<dbReference type="EMBL" id="SDAQ01000001">
    <property type="protein sequence ID" value="KAI3559334.1"/>
    <property type="molecule type" value="Genomic_DNA"/>
</dbReference>
<keyword evidence="2" id="KW-1185">Reference proteome</keyword>
<evidence type="ECO:0000313" key="2">
    <source>
        <dbReference type="Proteomes" id="UP001056436"/>
    </source>
</evidence>
<sequence>MQLVLSPGCYDHAQPRNGKAVRITAGIFCRCLDHTLTPPTRVSTVDPRK</sequence>
<organism evidence="1 2">
    <name type="scientific">Colletotrichum abscissum</name>
    <dbReference type="NCBI Taxonomy" id="1671311"/>
    <lineage>
        <taxon>Eukaryota</taxon>
        <taxon>Fungi</taxon>
        <taxon>Dikarya</taxon>
        <taxon>Ascomycota</taxon>
        <taxon>Pezizomycotina</taxon>
        <taxon>Sordariomycetes</taxon>
        <taxon>Hypocreomycetidae</taxon>
        <taxon>Glomerellales</taxon>
        <taxon>Glomerellaceae</taxon>
        <taxon>Colletotrichum</taxon>
        <taxon>Colletotrichum acutatum species complex</taxon>
    </lineage>
</organism>
<proteinExistence type="predicted"/>
<evidence type="ECO:0000313" key="1">
    <source>
        <dbReference type="EMBL" id="KAI3559334.1"/>
    </source>
</evidence>
<reference evidence="1" key="1">
    <citation type="submission" date="2019-01" db="EMBL/GenBank/DDBJ databases">
        <title>Colletotrichum abscissum LGMF1257.</title>
        <authorList>
            <person name="Baroncelli R."/>
        </authorList>
    </citation>
    <scope>NUCLEOTIDE SEQUENCE</scope>
    <source>
        <strain evidence="1">Ca142</strain>
    </source>
</reference>
<comment type="caution">
    <text evidence="1">The sequence shown here is derived from an EMBL/GenBank/DDBJ whole genome shotgun (WGS) entry which is preliminary data.</text>
</comment>
<protein>
    <submittedName>
        <fullName evidence="1">Uncharacterized protein</fullName>
    </submittedName>
</protein>